<dbReference type="PANTHER" id="PTHR10174:SF216">
    <property type="entry name" value="CRAL-TRIO DOMAIN-CONTAINING PROTEIN-RELATED"/>
    <property type="match status" value="1"/>
</dbReference>
<dbReference type="Pfam" id="PF00650">
    <property type="entry name" value="CRAL_TRIO"/>
    <property type="match status" value="1"/>
</dbReference>
<dbReference type="InterPro" id="IPR001251">
    <property type="entry name" value="CRAL-TRIO_dom"/>
</dbReference>
<dbReference type="InterPro" id="IPR036865">
    <property type="entry name" value="CRAL-TRIO_dom_sf"/>
</dbReference>
<evidence type="ECO:0000313" key="2">
    <source>
        <dbReference type="EMBL" id="ATY51959.1"/>
    </source>
</evidence>
<sequence>MMPVRPLPPALAEKARIELGEDPKRLEENIWQMKQWVSKQPHLRARTDDQWLAAFLRGCKHRLEQTKTKMDLYYSLRSTAPYLYSVKHFDPKFIEIINLGTTLILPKTKNPADPRVILYRIGQYNTKDYTLLDVIAVLGLMEQICFMEDDNLVVSGTINVVDLGGTRWSHFTQTSIRQLKYLIQANQDAMPIRIKSIHFLNTPMFFETFFNISKRFLNEKTKNRLWMHNRNIDALHEHVSKEILPKEYGGSGDSIPEIIAYWKNKVRSYNSFLEEDLKYGTDESKRPDKSAKIEAVNEPFSRLELD</sequence>
<dbReference type="SUPFAM" id="SSF46938">
    <property type="entry name" value="CRAL/TRIO N-terminal domain"/>
    <property type="match status" value="1"/>
</dbReference>
<dbReference type="Gene3D" id="1.10.8.20">
    <property type="entry name" value="N-terminal domain of phosphatidylinositol transfer protein sec14p"/>
    <property type="match status" value="1"/>
</dbReference>
<feature type="domain" description="CRAL-TRIO" evidence="1">
    <location>
        <begin position="92"/>
        <end position="256"/>
    </location>
</feature>
<dbReference type="PROSITE" id="PS50191">
    <property type="entry name" value="CRAL_TRIO"/>
    <property type="match status" value="1"/>
</dbReference>
<reference evidence="2" key="1">
    <citation type="journal article" date="2017" name="Genome Biol. Evol.">
        <title>Copy Number Variation and Expression Analysis Reveals a Nonorthologous Pinta Gene Family Member Involved in Butterfly Vision.</title>
        <authorList>
            <person name="Macias-Munoz A."/>
            <person name="McCulloch K.J."/>
            <person name="Briscoe A.D."/>
        </authorList>
    </citation>
    <scope>NUCLEOTIDE SEQUENCE</scope>
</reference>
<dbReference type="GO" id="GO:0016020">
    <property type="term" value="C:membrane"/>
    <property type="evidence" value="ECO:0007669"/>
    <property type="project" value="TreeGrafter"/>
</dbReference>
<name>A0A2H4RMV4_BICAN</name>
<proteinExistence type="evidence at transcript level"/>
<dbReference type="GO" id="GO:1902936">
    <property type="term" value="F:phosphatidylinositol bisphosphate binding"/>
    <property type="evidence" value="ECO:0007669"/>
    <property type="project" value="TreeGrafter"/>
</dbReference>
<dbReference type="SMART" id="SM00516">
    <property type="entry name" value="SEC14"/>
    <property type="match status" value="1"/>
</dbReference>
<organism evidence="2">
    <name type="scientific">Bicyclus anynana</name>
    <name type="common">Squinting bush brown butterfly</name>
    <dbReference type="NCBI Taxonomy" id="110368"/>
    <lineage>
        <taxon>Eukaryota</taxon>
        <taxon>Metazoa</taxon>
        <taxon>Ecdysozoa</taxon>
        <taxon>Arthropoda</taxon>
        <taxon>Hexapoda</taxon>
        <taxon>Insecta</taxon>
        <taxon>Pterygota</taxon>
        <taxon>Neoptera</taxon>
        <taxon>Endopterygota</taxon>
        <taxon>Lepidoptera</taxon>
        <taxon>Glossata</taxon>
        <taxon>Ditrysia</taxon>
        <taxon>Papilionoidea</taxon>
        <taxon>Nymphalidae</taxon>
        <taxon>Satyrinae</taxon>
        <taxon>Satyrini</taxon>
        <taxon>Mycalesina</taxon>
        <taxon>Bicyclus</taxon>
    </lineage>
</organism>
<dbReference type="AlphaFoldDB" id="A0A2H4RMV4"/>
<dbReference type="OrthoDB" id="6682367at2759"/>
<dbReference type="EMBL" id="MG434653">
    <property type="protein sequence ID" value="ATY51959.1"/>
    <property type="molecule type" value="mRNA"/>
</dbReference>
<dbReference type="PRINTS" id="PR00180">
    <property type="entry name" value="CRETINALDHBP"/>
</dbReference>
<dbReference type="SUPFAM" id="SSF52087">
    <property type="entry name" value="CRAL/TRIO domain"/>
    <property type="match status" value="1"/>
</dbReference>
<protein>
    <submittedName>
        <fullName evidence="2">CRAL-TRIO domain-containing protein</fullName>
    </submittedName>
</protein>
<dbReference type="CDD" id="cd00170">
    <property type="entry name" value="SEC14"/>
    <property type="match status" value="1"/>
</dbReference>
<dbReference type="PANTHER" id="PTHR10174">
    <property type="entry name" value="ALPHA-TOCOPHEROL TRANSFER PROTEIN-RELATED"/>
    <property type="match status" value="1"/>
</dbReference>
<dbReference type="InterPro" id="IPR036273">
    <property type="entry name" value="CRAL/TRIO_N_dom_sf"/>
</dbReference>
<accession>A0A2H4RMV4</accession>
<evidence type="ECO:0000259" key="1">
    <source>
        <dbReference type="PROSITE" id="PS50191"/>
    </source>
</evidence>
<dbReference type="Gene3D" id="1.20.5.1200">
    <property type="entry name" value="Alpha-tocopherol transfer"/>
    <property type="match status" value="1"/>
</dbReference>
<dbReference type="Gene3D" id="3.40.525.10">
    <property type="entry name" value="CRAL-TRIO lipid binding domain"/>
    <property type="match status" value="1"/>
</dbReference>